<dbReference type="RefSeq" id="WP_259462131.1">
    <property type="nucleotide sequence ID" value="NZ_RCDC01000004.1"/>
</dbReference>
<reference evidence="1 2" key="1">
    <citation type="submission" date="2018-10" db="EMBL/GenBank/DDBJ databases">
        <title>Comparative analysis of microorganisms from saline springs in Andes Mountain Range, Colombia.</title>
        <authorList>
            <person name="Rubin E."/>
        </authorList>
    </citation>
    <scope>NUCLEOTIDE SEQUENCE [LARGE SCALE GENOMIC DNA]</scope>
    <source>
        <strain evidence="1 2">USBA GBX 843</strain>
    </source>
</reference>
<evidence type="ECO:0000313" key="1">
    <source>
        <dbReference type="EMBL" id="RLK57459.1"/>
    </source>
</evidence>
<dbReference type="EMBL" id="RCDC01000004">
    <property type="protein sequence ID" value="RLK57459.1"/>
    <property type="molecule type" value="Genomic_DNA"/>
</dbReference>
<organism evidence="1 2">
    <name type="scientific">Stenotrophomonas rhizophila</name>
    <dbReference type="NCBI Taxonomy" id="216778"/>
    <lineage>
        <taxon>Bacteria</taxon>
        <taxon>Pseudomonadati</taxon>
        <taxon>Pseudomonadota</taxon>
        <taxon>Gammaproteobacteria</taxon>
        <taxon>Lysobacterales</taxon>
        <taxon>Lysobacteraceae</taxon>
        <taxon>Stenotrophomonas</taxon>
    </lineage>
</organism>
<protein>
    <submittedName>
        <fullName evidence="1">Uncharacterized protein</fullName>
    </submittedName>
</protein>
<proteinExistence type="predicted"/>
<accession>A0A498CHE8</accession>
<comment type="caution">
    <text evidence="1">The sequence shown here is derived from an EMBL/GenBank/DDBJ whole genome shotgun (WGS) entry which is preliminary data.</text>
</comment>
<dbReference type="Proteomes" id="UP000274786">
    <property type="component" value="Unassembled WGS sequence"/>
</dbReference>
<sequence length="186" mass="19686">MSALWTVWERMAGMFPGKWVRENGSSPVNNAGGLTTAGELWFQVLTGITPRQVADGLANCLRSALQWPPNPGQFRAMCLGIPALAEVDGQMRPGQAHSGFTVLVRSRLDLHAYATAESGAVQQRMLANAYERAVKHVMDGGAVPAPVAALPAPKPEPQVVRDRDAARSAMAQAAAELGFGGMHGAD</sequence>
<name>A0A498CHE8_9GAMM</name>
<gene>
    <name evidence="1" type="ORF">BCL79_1865</name>
</gene>
<evidence type="ECO:0000313" key="2">
    <source>
        <dbReference type="Proteomes" id="UP000274786"/>
    </source>
</evidence>
<dbReference type="AlphaFoldDB" id="A0A498CHE8"/>